<dbReference type="InterPro" id="IPR000182">
    <property type="entry name" value="GNAT_dom"/>
</dbReference>
<accession>A0A845AC18</accession>
<dbReference type="Gene3D" id="3.40.630.30">
    <property type="match status" value="1"/>
</dbReference>
<dbReference type="PANTHER" id="PTHR43792:SF16">
    <property type="entry name" value="N-ACETYLTRANSFERASE DOMAIN-CONTAINING PROTEIN"/>
    <property type="match status" value="1"/>
</dbReference>
<reference evidence="2 3" key="1">
    <citation type="submission" date="2019-12" db="EMBL/GenBank/DDBJ databases">
        <title>Genomic-based taxomic classification of the family Erythrobacteraceae.</title>
        <authorList>
            <person name="Xu L."/>
        </authorList>
    </citation>
    <scope>NUCLEOTIDE SEQUENCE [LARGE SCALE GENOMIC DNA]</scope>
    <source>
        <strain evidence="2 3">DSM 18604</strain>
    </source>
</reference>
<evidence type="ECO:0000313" key="3">
    <source>
        <dbReference type="Proteomes" id="UP000460561"/>
    </source>
</evidence>
<organism evidence="2 3">
    <name type="scientific">Altericroceibacterium indicum</name>
    <dbReference type="NCBI Taxonomy" id="374177"/>
    <lineage>
        <taxon>Bacteria</taxon>
        <taxon>Pseudomonadati</taxon>
        <taxon>Pseudomonadota</taxon>
        <taxon>Alphaproteobacteria</taxon>
        <taxon>Sphingomonadales</taxon>
        <taxon>Erythrobacteraceae</taxon>
        <taxon>Altericroceibacterium</taxon>
    </lineage>
</organism>
<dbReference type="SUPFAM" id="SSF55729">
    <property type="entry name" value="Acyl-CoA N-acyltransferases (Nat)"/>
    <property type="match status" value="1"/>
</dbReference>
<keyword evidence="3" id="KW-1185">Reference proteome</keyword>
<evidence type="ECO:0000259" key="1">
    <source>
        <dbReference type="Pfam" id="PF13302"/>
    </source>
</evidence>
<feature type="domain" description="N-acetyltransferase" evidence="1">
    <location>
        <begin position="11"/>
        <end position="153"/>
    </location>
</feature>
<dbReference type="Pfam" id="PF13302">
    <property type="entry name" value="Acetyltransf_3"/>
    <property type="match status" value="1"/>
</dbReference>
<protein>
    <submittedName>
        <fullName evidence="2">GNAT family N-acetyltransferase</fullName>
    </submittedName>
</protein>
<dbReference type="OrthoDB" id="6293260at2"/>
<dbReference type="GO" id="GO:0016747">
    <property type="term" value="F:acyltransferase activity, transferring groups other than amino-acyl groups"/>
    <property type="evidence" value="ECO:0007669"/>
    <property type="project" value="InterPro"/>
</dbReference>
<sequence length="177" mass="20287">MSERPFLQTQRLELWKPQARDMHELVALTRHEETARFIGGPKAYAEDVTRFMRHAGSWMLFGYGSLMLRERGSSDILGTLAIFYSWRDLGKDMDGLPEAGWILRHDTAGKGYAHEAMSAIFNWFDEEHGLPLNCMIDSNNFASIKLAGKLGFKPMREAQLPDGARTQLFHREAKRKN</sequence>
<proteinExistence type="predicted"/>
<comment type="caution">
    <text evidence="2">The sequence shown here is derived from an EMBL/GenBank/DDBJ whole genome shotgun (WGS) entry which is preliminary data.</text>
</comment>
<dbReference type="PANTHER" id="PTHR43792">
    <property type="entry name" value="GNAT FAMILY, PUTATIVE (AFU_ORTHOLOGUE AFUA_3G00765)-RELATED-RELATED"/>
    <property type="match status" value="1"/>
</dbReference>
<dbReference type="RefSeq" id="WP_160739699.1">
    <property type="nucleotide sequence ID" value="NZ_WTYQ01000003.1"/>
</dbReference>
<dbReference type="InterPro" id="IPR016181">
    <property type="entry name" value="Acyl_CoA_acyltransferase"/>
</dbReference>
<dbReference type="InterPro" id="IPR051531">
    <property type="entry name" value="N-acetyltransferase"/>
</dbReference>
<gene>
    <name evidence="2" type="ORF">GRI39_10865</name>
</gene>
<dbReference type="EMBL" id="WTYQ01000003">
    <property type="protein sequence ID" value="MXP26541.1"/>
    <property type="molecule type" value="Genomic_DNA"/>
</dbReference>
<dbReference type="AlphaFoldDB" id="A0A845AC18"/>
<evidence type="ECO:0000313" key="2">
    <source>
        <dbReference type="EMBL" id="MXP26541.1"/>
    </source>
</evidence>
<dbReference type="Proteomes" id="UP000460561">
    <property type="component" value="Unassembled WGS sequence"/>
</dbReference>
<name>A0A845AC18_9SPHN</name>
<keyword evidence="2" id="KW-0808">Transferase</keyword>